<reference evidence="7" key="3">
    <citation type="submission" date="2025-09" db="UniProtKB">
        <authorList>
            <consortium name="Ensembl"/>
        </authorList>
    </citation>
    <scope>IDENTIFICATION</scope>
</reference>
<keyword evidence="8" id="KW-1185">Reference proteome</keyword>
<evidence type="ECO:0000313" key="8">
    <source>
        <dbReference type="Proteomes" id="UP000314982"/>
    </source>
</evidence>
<organism evidence="7 8">
    <name type="scientific">Hucho hucho</name>
    <name type="common">huchen</name>
    <dbReference type="NCBI Taxonomy" id="62062"/>
    <lineage>
        <taxon>Eukaryota</taxon>
        <taxon>Metazoa</taxon>
        <taxon>Chordata</taxon>
        <taxon>Craniata</taxon>
        <taxon>Vertebrata</taxon>
        <taxon>Euteleostomi</taxon>
        <taxon>Actinopterygii</taxon>
        <taxon>Neopterygii</taxon>
        <taxon>Teleostei</taxon>
        <taxon>Protacanthopterygii</taxon>
        <taxon>Salmoniformes</taxon>
        <taxon>Salmonidae</taxon>
        <taxon>Salmoninae</taxon>
        <taxon>Hucho</taxon>
    </lineage>
</organism>
<dbReference type="Ensembl" id="ENSHHUT00000077823.1">
    <property type="protein sequence ID" value="ENSHHUP00000075353.1"/>
    <property type="gene ID" value="ENSHHUG00000044151.1"/>
</dbReference>
<evidence type="ECO:0000259" key="5">
    <source>
        <dbReference type="Pfam" id="PF25523"/>
    </source>
</evidence>
<evidence type="ECO:0000256" key="2">
    <source>
        <dbReference type="ARBA" id="ARBA00022490"/>
    </source>
</evidence>
<evidence type="ECO:0000256" key="4">
    <source>
        <dbReference type="SAM" id="Coils"/>
    </source>
</evidence>
<keyword evidence="2" id="KW-0963">Cytoplasm</keyword>
<evidence type="ECO:0000313" key="7">
    <source>
        <dbReference type="Ensembl" id="ENSHHUP00000075353.1"/>
    </source>
</evidence>
<dbReference type="InterPro" id="IPR057884">
    <property type="entry name" value="FN3_RIM-BP1/2/3"/>
</dbReference>
<dbReference type="SUPFAM" id="SSF50044">
    <property type="entry name" value="SH3-domain"/>
    <property type="match status" value="1"/>
</dbReference>
<dbReference type="PANTHER" id="PTHR14234">
    <property type="entry name" value="RIM BINDING PROTEIN-RELATED"/>
    <property type="match status" value="1"/>
</dbReference>
<sequence length="578" mass="65492">IANVWLPLWYCSKASLYNRFAMRHVGPPFVRLSFLPTGRHCTFVDVYCVVASEGPHHACPVLVVSVRAAGLWRRFLNMSLPISLQRKSSVPETEEKVRRLRRKNTELAVIAKRLEDRARKLQEANLKVVNTPAPVRPGAVEQYKRAFARQRARDLAQHADTLLYKDKEIAALQQECRQLETRLGTAKAYCCFDDRLHLYIMVQMGTLNSLFCLEPSVDQKGFCFYFGMGQYLFCVCPSPASHEECQYSLSLYIPIPLSQARVENEELREDLSEVTAQRDSVLEENQRLRAKLENLEQVLKHMREVAERRQQLELEHEQALAILKFKQDEIKRLQRAEFFAKREHEGVVQLLEVSLSKVRELEDKCRSQSEQFGLLSHELETFRLQAGKLDLAGSALLTNHALCHLTNGVGLAGGNHGNRYYHHEWTLLGIDITRTNLFPTEPPSITGFQCEVEELDIDVSPAPYTALRGAAKLQVFIGRYSYNPYDGPNDNPEVELPLTAGEYIYVYGGMDDDGFYEGPPDAPLDVQLEQGPSPGIALISWLPVTIDAAGTSNGVRVTGYTIYADKKKAITVVLCFWT</sequence>
<keyword evidence="4" id="KW-0175">Coiled coil</keyword>
<feature type="coiled-coil region" evidence="4">
    <location>
        <begin position="257"/>
        <end position="336"/>
    </location>
</feature>
<feature type="coiled-coil region" evidence="4">
    <location>
        <begin position="162"/>
        <end position="189"/>
    </location>
</feature>
<proteinExistence type="predicted"/>
<dbReference type="Proteomes" id="UP000314982">
    <property type="component" value="Unassembled WGS sequence"/>
</dbReference>
<feature type="domain" description="RIMB1/RIM3A-C-like N-terminal" evidence="6">
    <location>
        <begin position="84"/>
        <end position="182"/>
    </location>
</feature>
<evidence type="ECO:0000256" key="3">
    <source>
        <dbReference type="ARBA" id="ARBA00022737"/>
    </source>
</evidence>
<dbReference type="InterPro" id="IPR036028">
    <property type="entry name" value="SH3-like_dom_sf"/>
</dbReference>
<evidence type="ECO:0000259" key="6">
    <source>
        <dbReference type="Pfam" id="PF25566"/>
    </source>
</evidence>
<dbReference type="Pfam" id="PF25566">
    <property type="entry name" value="RIMB1_N"/>
    <property type="match status" value="1"/>
</dbReference>
<comment type="subcellular location">
    <subcellularLocation>
        <location evidence="1">Cytoplasm</location>
    </subcellularLocation>
</comment>
<dbReference type="SUPFAM" id="SSF49265">
    <property type="entry name" value="Fibronectin type III"/>
    <property type="match status" value="1"/>
</dbReference>
<reference evidence="8" key="1">
    <citation type="submission" date="2018-06" db="EMBL/GenBank/DDBJ databases">
        <title>Genome assembly of Danube salmon.</title>
        <authorList>
            <person name="Macqueen D.J."/>
            <person name="Gundappa M.K."/>
        </authorList>
    </citation>
    <scope>NUCLEOTIDE SEQUENCE [LARGE SCALE GENOMIC DNA]</scope>
</reference>
<dbReference type="InterPro" id="IPR013783">
    <property type="entry name" value="Ig-like_fold"/>
</dbReference>
<dbReference type="AlphaFoldDB" id="A0A4W5QNK6"/>
<name>A0A4W5QNK6_9TELE</name>
<dbReference type="InterPro" id="IPR040325">
    <property type="entry name" value="RIMBP1/2/3"/>
</dbReference>
<dbReference type="Gene3D" id="2.60.40.10">
    <property type="entry name" value="Immunoglobulins"/>
    <property type="match status" value="1"/>
</dbReference>
<feature type="coiled-coil region" evidence="4">
    <location>
        <begin position="97"/>
        <end position="131"/>
    </location>
</feature>
<dbReference type="PANTHER" id="PTHR14234:SF20">
    <property type="entry name" value="PERIPHERAL-TYPE BENZODIAZEPINE RECEPTOR-ASSOCIATED PROTEIN 1"/>
    <property type="match status" value="1"/>
</dbReference>
<dbReference type="Gene3D" id="2.30.30.40">
    <property type="entry name" value="SH3 Domains"/>
    <property type="match status" value="1"/>
</dbReference>
<keyword evidence="3" id="KW-0677">Repeat</keyword>
<evidence type="ECO:0000256" key="1">
    <source>
        <dbReference type="ARBA" id="ARBA00004496"/>
    </source>
</evidence>
<protein>
    <submittedName>
        <fullName evidence="7">Uncharacterized protein</fullName>
    </submittedName>
</protein>
<accession>A0A4W5QNK6</accession>
<dbReference type="GeneTree" id="ENSGT00950000183203"/>
<feature type="domain" description="RIMS-binding protein 1/2/3 Fn3" evidence="5">
    <location>
        <begin position="518"/>
        <end position="571"/>
    </location>
</feature>
<dbReference type="InterPro" id="IPR036116">
    <property type="entry name" value="FN3_sf"/>
</dbReference>
<dbReference type="Pfam" id="PF25523">
    <property type="entry name" value="Ig_RIMBP2"/>
    <property type="match status" value="1"/>
</dbReference>
<reference evidence="7" key="2">
    <citation type="submission" date="2025-08" db="UniProtKB">
        <authorList>
            <consortium name="Ensembl"/>
        </authorList>
    </citation>
    <scope>IDENTIFICATION</scope>
</reference>
<dbReference type="STRING" id="62062.ENSHHUP00000075353"/>
<dbReference type="InterPro" id="IPR057950">
    <property type="entry name" value="RIMB1/RIM3A-C-like_N"/>
</dbReference>